<feature type="domain" description="HAM1-like N-terminal" evidence="3">
    <location>
        <begin position="63"/>
        <end position="226"/>
    </location>
</feature>
<sequence>MSVLSQNVTPAPAYREKMPHRRVQDRISNAAMSTMLDHPRTGDREPLLPQHRDHIAPDVVTGHQRSLDKKLHTYLLLRALARGYLPSTEQSIVLLRKLLASDLLAPDNQNLTYDGRKFITLNRRLVKQLIELIQAKNSGDEVQNFLWAVRNAKLHVDLQGVTEAATDFKTANYKAAYSSLSTISSLIFQNPDFNKLFTDIVTVLRQALSSGVNTAAETIEQVADEIEPPDTLVDIIGEAPDTDQPRVDKETKKTAQEIGETLEEGMKKAVKDAKDTIDEEITPERKKAMKKRVQQAVLNLKRNADYDTSVSTVTLLLKNYLITYSTAVEEAIDEATEDVRPNKALLQAGELFWKFISSFGERQQWEILKEKFKILLEHKDRDPDFENVINVVVDSLRRLLTDPDYLFTDEEEIKARYDELKNKVGSSGGNKLREDVDGVIKQLHRVVSSVHNDKQITSVRGTAYSIADLALTNSGGYELNSNLISDVGNALVPLALETIQYVPIPRLTLVSPDIDVLLEPIIFEPGRTVNQSSFLPYRVAVVTTNELDVFKGWRRTETHKSSEARIKIEGFTFKAEDVGYIMKVHRNWLVNFTDKGIASVRLDEKGIDIYLDVEFTKSSIDELVILKGVSVKLHKVDFALRQSKFSFLAWLFKPIIKSMLRKLLQNSLRQAIEDGLRSLNREMIYTRERLRATRIANPHDLTTFIRAVLARWTAPNELPIEVGIDWRAHRASGRAEAPFDGEYAPGSLVGLFETEGMGATDRVKEGDAGGWKNACFDI</sequence>
<dbReference type="InterPro" id="IPR027842">
    <property type="entry name" value="HAM1-like_C"/>
</dbReference>
<dbReference type="EMBL" id="JAABOJ010000058">
    <property type="protein sequence ID" value="KAF3273076.1"/>
    <property type="molecule type" value="Genomic_DNA"/>
</dbReference>
<proteinExistence type="predicted"/>
<organism evidence="4 5">
    <name type="scientific">Orbilia oligospora</name>
    <name type="common">Nematode-trapping fungus</name>
    <name type="synonym">Arthrobotrys oligospora</name>
    <dbReference type="NCBI Taxonomy" id="2813651"/>
    <lineage>
        <taxon>Eukaryota</taxon>
        <taxon>Fungi</taxon>
        <taxon>Dikarya</taxon>
        <taxon>Ascomycota</taxon>
        <taxon>Pezizomycotina</taxon>
        <taxon>Orbiliomycetes</taxon>
        <taxon>Orbiliales</taxon>
        <taxon>Orbiliaceae</taxon>
        <taxon>Orbilia</taxon>
    </lineage>
</organism>
<dbReference type="InterPro" id="IPR045967">
    <property type="entry name" value="HAM1-like_N"/>
</dbReference>
<accession>A0A7C8R583</accession>
<feature type="domain" description="HAM1-like N-terminal" evidence="3">
    <location>
        <begin position="245"/>
        <end position="615"/>
    </location>
</feature>
<evidence type="ECO:0000313" key="5">
    <source>
        <dbReference type="Proteomes" id="UP000474640"/>
    </source>
</evidence>
<feature type="domain" description="HAM1-like C-terminal" evidence="2">
    <location>
        <begin position="631"/>
        <end position="689"/>
    </location>
</feature>
<comment type="caution">
    <text evidence="4">The sequence shown here is derived from an EMBL/GenBank/DDBJ whole genome shotgun (WGS) entry which is preliminary data.</text>
</comment>
<dbReference type="AlphaFoldDB" id="A0A7C8R583"/>
<name>A0A7C8R583_ORBOL</name>
<protein>
    <recommendedName>
        <fullName evidence="6">Bactericidal permeability-increasing protein</fullName>
    </recommendedName>
</protein>
<feature type="region of interest" description="Disordered" evidence="1">
    <location>
        <begin position="1"/>
        <end position="21"/>
    </location>
</feature>
<reference evidence="4 5" key="1">
    <citation type="submission" date="2020-01" db="EMBL/GenBank/DDBJ databases">
        <authorList>
            <person name="Palmer J.M."/>
        </authorList>
    </citation>
    <scope>NUCLEOTIDE SEQUENCE [LARGE SCALE GENOMIC DNA]</scope>
    <source>
        <strain evidence="4 5">TWF970</strain>
    </source>
</reference>
<evidence type="ECO:0000259" key="3">
    <source>
        <dbReference type="Pfam" id="PF19343"/>
    </source>
</evidence>
<evidence type="ECO:0008006" key="6">
    <source>
        <dbReference type="Google" id="ProtNLM"/>
    </source>
</evidence>
<dbReference type="Gene3D" id="3.15.10.10">
    <property type="entry name" value="Bactericidal permeability-increasing protein, domain 1"/>
    <property type="match status" value="1"/>
</dbReference>
<dbReference type="InterPro" id="IPR017943">
    <property type="entry name" value="Bactericidal_perm-incr_a/b_dom"/>
</dbReference>
<evidence type="ECO:0000256" key="1">
    <source>
        <dbReference type="SAM" id="MobiDB-lite"/>
    </source>
</evidence>
<gene>
    <name evidence="4" type="ORF">TWF970_009367</name>
</gene>
<dbReference type="OrthoDB" id="5407957at2759"/>
<dbReference type="Pfam" id="PF14613">
    <property type="entry name" value="HAM1_C"/>
    <property type="match status" value="1"/>
</dbReference>
<dbReference type="SUPFAM" id="SSF55394">
    <property type="entry name" value="Bactericidal permeability-increasing protein, BPI"/>
    <property type="match status" value="1"/>
</dbReference>
<evidence type="ECO:0000313" key="4">
    <source>
        <dbReference type="EMBL" id="KAF3273076.1"/>
    </source>
</evidence>
<dbReference type="GO" id="GO:0008289">
    <property type="term" value="F:lipid binding"/>
    <property type="evidence" value="ECO:0007669"/>
    <property type="project" value="InterPro"/>
</dbReference>
<dbReference type="Pfam" id="PF19343">
    <property type="entry name" value="HAM1_N"/>
    <property type="match status" value="2"/>
</dbReference>
<dbReference type="Proteomes" id="UP000474640">
    <property type="component" value="Unassembled WGS sequence"/>
</dbReference>
<dbReference type="PANTHER" id="PTHR31138:SF4">
    <property type="entry name" value="DUF5923 DOMAIN-CONTAINING PROTEIN"/>
    <property type="match status" value="1"/>
</dbReference>
<dbReference type="PANTHER" id="PTHR31138">
    <property type="entry name" value="CHROMOSOME 19, WHOLE GENOME SHOTGUN SEQUENCE"/>
    <property type="match status" value="1"/>
</dbReference>
<evidence type="ECO:0000259" key="2">
    <source>
        <dbReference type="Pfam" id="PF14613"/>
    </source>
</evidence>